<dbReference type="PANTHER" id="PTHR12714">
    <property type="entry name" value="PROTEIN-S ISOPRENYLCYSTEINE O-METHYLTRANSFERASE"/>
    <property type="match status" value="1"/>
</dbReference>
<dbReference type="InterPro" id="IPR007318">
    <property type="entry name" value="Phopholipid_MeTrfase"/>
</dbReference>
<dbReference type="RefSeq" id="WP_094780158.1">
    <property type="nucleotide sequence ID" value="NZ_CYGX02000028.1"/>
</dbReference>
<feature type="transmembrane region" description="Helical" evidence="5">
    <location>
        <begin position="87"/>
        <end position="103"/>
    </location>
</feature>
<evidence type="ECO:0000256" key="5">
    <source>
        <dbReference type="SAM" id="Phobius"/>
    </source>
</evidence>
<dbReference type="STRING" id="1247936.BN2475_280039"/>
<dbReference type="EMBL" id="CYGX02000028">
    <property type="protein sequence ID" value="SIT41152.1"/>
    <property type="molecule type" value="Genomic_DNA"/>
</dbReference>
<dbReference type="GO" id="GO:0016740">
    <property type="term" value="F:transferase activity"/>
    <property type="evidence" value="ECO:0007669"/>
    <property type="project" value="UniProtKB-ARBA"/>
</dbReference>
<organism evidence="6 7">
    <name type="scientific">Paraburkholderia ribeironis</name>
    <dbReference type="NCBI Taxonomy" id="1247936"/>
    <lineage>
        <taxon>Bacteria</taxon>
        <taxon>Pseudomonadati</taxon>
        <taxon>Pseudomonadota</taxon>
        <taxon>Betaproteobacteria</taxon>
        <taxon>Burkholderiales</taxon>
        <taxon>Burkholderiaceae</taxon>
        <taxon>Paraburkholderia</taxon>
    </lineage>
</organism>
<dbReference type="Pfam" id="PF04191">
    <property type="entry name" value="PEMT"/>
    <property type="match status" value="1"/>
</dbReference>
<feature type="transmembrane region" description="Helical" evidence="5">
    <location>
        <begin position="37"/>
        <end position="57"/>
    </location>
</feature>
<evidence type="ECO:0000256" key="1">
    <source>
        <dbReference type="ARBA" id="ARBA00004127"/>
    </source>
</evidence>
<dbReference type="OrthoDB" id="9811969at2"/>
<protein>
    <recommendedName>
        <fullName evidence="8">Isoprenylcysteine carboxyl methyltransferase</fullName>
    </recommendedName>
</protein>
<reference evidence="6 7" key="1">
    <citation type="submission" date="2016-12" db="EMBL/GenBank/DDBJ databases">
        <authorList>
            <person name="Song W.-J."/>
            <person name="Kurnit D.M."/>
        </authorList>
    </citation>
    <scope>NUCLEOTIDE SEQUENCE [LARGE SCALE GENOMIC DNA]</scope>
    <source>
        <strain evidence="6 7">STM7296</strain>
    </source>
</reference>
<accession>A0A1N7S197</accession>
<proteinExistence type="predicted"/>
<gene>
    <name evidence="6" type="ORF">BN2475_280039</name>
</gene>
<evidence type="ECO:0008006" key="8">
    <source>
        <dbReference type="Google" id="ProtNLM"/>
    </source>
</evidence>
<dbReference type="GO" id="GO:0012505">
    <property type="term" value="C:endomembrane system"/>
    <property type="evidence" value="ECO:0007669"/>
    <property type="project" value="UniProtKB-SubCell"/>
</dbReference>
<dbReference type="Proteomes" id="UP000187012">
    <property type="component" value="Unassembled WGS sequence"/>
</dbReference>
<keyword evidence="3 5" id="KW-1133">Transmembrane helix</keyword>
<comment type="subcellular location">
    <subcellularLocation>
        <location evidence="1">Endomembrane system</location>
        <topology evidence="1">Multi-pass membrane protein</topology>
    </subcellularLocation>
</comment>
<evidence type="ECO:0000313" key="7">
    <source>
        <dbReference type="Proteomes" id="UP000187012"/>
    </source>
</evidence>
<evidence type="ECO:0000256" key="4">
    <source>
        <dbReference type="ARBA" id="ARBA00023136"/>
    </source>
</evidence>
<keyword evidence="7" id="KW-1185">Reference proteome</keyword>
<evidence type="ECO:0000313" key="6">
    <source>
        <dbReference type="EMBL" id="SIT41152.1"/>
    </source>
</evidence>
<sequence>MKPRIPPPIVMLAAAALMWALHRWIPLTRWIAPPWNRFGSLPAVVGLAIAVAAIVRFRQAQTTTNPMDPGKASCLVTDGVFRISRNPMYLGLELLLIGWAVWLGSASPWLIPPLFAIVITVVQIIPEERALGQRFGDQYRSYQRRVARWIGSRG</sequence>
<keyword evidence="4 5" id="KW-0472">Membrane</keyword>
<evidence type="ECO:0000256" key="3">
    <source>
        <dbReference type="ARBA" id="ARBA00022989"/>
    </source>
</evidence>
<evidence type="ECO:0000256" key="2">
    <source>
        <dbReference type="ARBA" id="ARBA00022692"/>
    </source>
</evidence>
<keyword evidence="2 5" id="KW-0812">Transmembrane</keyword>
<name>A0A1N7S197_9BURK</name>
<dbReference type="AlphaFoldDB" id="A0A1N7S197"/>
<dbReference type="PANTHER" id="PTHR12714:SF24">
    <property type="entry name" value="SLR1182 PROTEIN"/>
    <property type="match status" value="1"/>
</dbReference>
<feature type="transmembrane region" description="Helical" evidence="5">
    <location>
        <begin position="7"/>
        <end position="25"/>
    </location>
</feature>
<dbReference type="Gene3D" id="1.20.120.1630">
    <property type="match status" value="1"/>
</dbReference>